<name>A0A9P6KHY2_9FUNG</name>
<dbReference type="AlphaFoldDB" id="A0A9P6KHY2"/>
<evidence type="ECO:0008006" key="3">
    <source>
        <dbReference type="Google" id="ProtNLM"/>
    </source>
</evidence>
<organism evidence="1 2">
    <name type="scientific">Lunasporangiospora selenospora</name>
    <dbReference type="NCBI Taxonomy" id="979761"/>
    <lineage>
        <taxon>Eukaryota</taxon>
        <taxon>Fungi</taxon>
        <taxon>Fungi incertae sedis</taxon>
        <taxon>Mucoromycota</taxon>
        <taxon>Mortierellomycotina</taxon>
        <taxon>Mortierellomycetes</taxon>
        <taxon>Mortierellales</taxon>
        <taxon>Mortierellaceae</taxon>
        <taxon>Lunasporangiospora</taxon>
    </lineage>
</organism>
<dbReference type="OrthoDB" id="5307922at2759"/>
<reference evidence="1" key="1">
    <citation type="journal article" date="2020" name="Fungal Divers.">
        <title>Resolving the Mortierellaceae phylogeny through synthesis of multi-gene phylogenetics and phylogenomics.</title>
        <authorList>
            <person name="Vandepol N."/>
            <person name="Liber J."/>
            <person name="Desiro A."/>
            <person name="Na H."/>
            <person name="Kennedy M."/>
            <person name="Barry K."/>
            <person name="Grigoriev I.V."/>
            <person name="Miller A.N."/>
            <person name="O'Donnell K."/>
            <person name="Stajich J.E."/>
            <person name="Bonito G."/>
        </authorList>
    </citation>
    <scope>NUCLEOTIDE SEQUENCE</scope>
    <source>
        <strain evidence="1">KOD1015</strain>
    </source>
</reference>
<dbReference type="PANTHER" id="PTHR11799:SF12">
    <property type="entry name" value="PARAOXONASE-RELATED"/>
    <property type="match status" value="1"/>
</dbReference>
<gene>
    <name evidence="1" type="ORF">BGW38_001886</name>
</gene>
<accession>A0A9P6KHY2</accession>
<comment type="caution">
    <text evidence="1">The sequence shown here is derived from an EMBL/GenBank/DDBJ whole genome shotgun (WGS) entry which is preliminary data.</text>
</comment>
<dbReference type="Proteomes" id="UP000780801">
    <property type="component" value="Unassembled WGS sequence"/>
</dbReference>
<keyword evidence="2" id="KW-1185">Reference proteome</keyword>
<proteinExistence type="predicted"/>
<dbReference type="InterPro" id="IPR051288">
    <property type="entry name" value="Serum_paraoxonase/arylesterase"/>
</dbReference>
<sequence>MANSNKKKSRPAPAKKSQGKSSAFKGLAAVLVVTAALSYNFVKDYVTDLGLLLGEVQSLNTAGCAVVPGLEACEDIHLLRGPGLAFLTCGSAEARKGWYPPVAHLNATTENAFEDRFIVYNIESKDYESLELTGLPENTDRVFHGIDAYERSPTEYTFFLVNHRRGGSVVEIFDYTLGEKAVRYVETIKHDLIQTPNDIVATGPRSFYVSNDHRHHKGGLRVVEENTFVALDQLASANGMTTNNDRSVLFVSECYGAAMAILDRRDDNTLVRKESVKLDFFNDNPSFEPESGEVFVTGHVQPLKMAFGLTVPIKPVEAPSKVVKLTKKKGEAKTSVQTVFLDNGKLLSTGTMTVVDRKRDVMLLTGVFSTNGLVRCSVPVGV</sequence>
<dbReference type="PANTHER" id="PTHR11799">
    <property type="entry name" value="PARAOXONASE"/>
    <property type="match status" value="1"/>
</dbReference>
<dbReference type="InterPro" id="IPR011042">
    <property type="entry name" value="6-blade_b-propeller_TolB-like"/>
</dbReference>
<protein>
    <recommendedName>
        <fullName evidence="3">Arylesterase</fullName>
    </recommendedName>
</protein>
<evidence type="ECO:0000313" key="1">
    <source>
        <dbReference type="EMBL" id="KAF9585548.1"/>
    </source>
</evidence>
<dbReference type="Gene3D" id="2.120.10.30">
    <property type="entry name" value="TolB, C-terminal domain"/>
    <property type="match status" value="1"/>
</dbReference>
<dbReference type="EMBL" id="JAABOA010000162">
    <property type="protein sequence ID" value="KAF9585548.1"/>
    <property type="molecule type" value="Genomic_DNA"/>
</dbReference>
<evidence type="ECO:0000313" key="2">
    <source>
        <dbReference type="Proteomes" id="UP000780801"/>
    </source>
</evidence>
<dbReference type="SUPFAM" id="SSF63829">
    <property type="entry name" value="Calcium-dependent phosphotriesterase"/>
    <property type="match status" value="1"/>
</dbReference>